<accession>A0AAD7I176</accession>
<keyword evidence="1" id="KW-0472">Membrane</keyword>
<proteinExistence type="predicted"/>
<keyword evidence="1" id="KW-0812">Transmembrane</keyword>
<dbReference type="AlphaFoldDB" id="A0AAD7I176"/>
<sequence length="108" mass="12906">MSAVLILDMIANIVLFLDRAFVFLSFQCRNHRLLVGFAFRTTTDRERATWSRRYVFRRFFFFPQLSYMTVLPFQDCLTRLFVRFAHFFLYVLSLSPSFTAFRPHVDAG</sequence>
<keyword evidence="1" id="KW-1133">Transmembrane helix</keyword>
<dbReference type="Proteomes" id="UP001215598">
    <property type="component" value="Unassembled WGS sequence"/>
</dbReference>
<name>A0AAD7I176_9AGAR</name>
<comment type="caution">
    <text evidence="2">The sequence shown here is derived from an EMBL/GenBank/DDBJ whole genome shotgun (WGS) entry which is preliminary data.</text>
</comment>
<evidence type="ECO:0000256" key="1">
    <source>
        <dbReference type="SAM" id="Phobius"/>
    </source>
</evidence>
<gene>
    <name evidence="2" type="ORF">B0H16DRAFT_173507</name>
</gene>
<feature type="transmembrane region" description="Helical" evidence="1">
    <location>
        <begin position="80"/>
        <end position="101"/>
    </location>
</feature>
<feature type="transmembrane region" description="Helical" evidence="1">
    <location>
        <begin position="6"/>
        <end position="26"/>
    </location>
</feature>
<dbReference type="EMBL" id="JARKIB010000142">
    <property type="protein sequence ID" value="KAJ7732872.1"/>
    <property type="molecule type" value="Genomic_DNA"/>
</dbReference>
<evidence type="ECO:0000313" key="2">
    <source>
        <dbReference type="EMBL" id="KAJ7732872.1"/>
    </source>
</evidence>
<keyword evidence="3" id="KW-1185">Reference proteome</keyword>
<reference evidence="2" key="1">
    <citation type="submission" date="2023-03" db="EMBL/GenBank/DDBJ databases">
        <title>Massive genome expansion in bonnet fungi (Mycena s.s.) driven by repeated elements and novel gene families across ecological guilds.</title>
        <authorList>
            <consortium name="Lawrence Berkeley National Laboratory"/>
            <person name="Harder C.B."/>
            <person name="Miyauchi S."/>
            <person name="Viragh M."/>
            <person name="Kuo A."/>
            <person name="Thoen E."/>
            <person name="Andreopoulos B."/>
            <person name="Lu D."/>
            <person name="Skrede I."/>
            <person name="Drula E."/>
            <person name="Henrissat B."/>
            <person name="Morin E."/>
            <person name="Kohler A."/>
            <person name="Barry K."/>
            <person name="LaButti K."/>
            <person name="Morin E."/>
            <person name="Salamov A."/>
            <person name="Lipzen A."/>
            <person name="Mereny Z."/>
            <person name="Hegedus B."/>
            <person name="Baldrian P."/>
            <person name="Stursova M."/>
            <person name="Weitz H."/>
            <person name="Taylor A."/>
            <person name="Grigoriev I.V."/>
            <person name="Nagy L.G."/>
            <person name="Martin F."/>
            <person name="Kauserud H."/>
        </authorList>
    </citation>
    <scope>NUCLEOTIDE SEQUENCE</scope>
    <source>
        <strain evidence="2">CBHHK182m</strain>
    </source>
</reference>
<evidence type="ECO:0000313" key="3">
    <source>
        <dbReference type="Proteomes" id="UP001215598"/>
    </source>
</evidence>
<protein>
    <submittedName>
        <fullName evidence="2">Uncharacterized protein</fullName>
    </submittedName>
</protein>
<organism evidence="2 3">
    <name type="scientific">Mycena metata</name>
    <dbReference type="NCBI Taxonomy" id="1033252"/>
    <lineage>
        <taxon>Eukaryota</taxon>
        <taxon>Fungi</taxon>
        <taxon>Dikarya</taxon>
        <taxon>Basidiomycota</taxon>
        <taxon>Agaricomycotina</taxon>
        <taxon>Agaricomycetes</taxon>
        <taxon>Agaricomycetidae</taxon>
        <taxon>Agaricales</taxon>
        <taxon>Marasmiineae</taxon>
        <taxon>Mycenaceae</taxon>
        <taxon>Mycena</taxon>
    </lineage>
</organism>